<dbReference type="EMBL" id="FNTL01000004">
    <property type="protein sequence ID" value="SED73042.1"/>
    <property type="molecule type" value="Genomic_DNA"/>
</dbReference>
<keyword evidence="4" id="KW-0804">Transcription</keyword>
<evidence type="ECO:0000313" key="7">
    <source>
        <dbReference type="Proteomes" id="UP000183407"/>
    </source>
</evidence>
<dbReference type="PANTHER" id="PTHR32071">
    <property type="entry name" value="TRANSCRIPTIONAL REGULATORY PROTEIN"/>
    <property type="match status" value="1"/>
</dbReference>
<dbReference type="InterPro" id="IPR002078">
    <property type="entry name" value="Sigma_54_int"/>
</dbReference>
<dbReference type="GO" id="GO:0043565">
    <property type="term" value="F:sequence-specific DNA binding"/>
    <property type="evidence" value="ECO:0007669"/>
    <property type="project" value="InterPro"/>
</dbReference>
<keyword evidence="1" id="KW-0547">Nucleotide-binding</keyword>
<dbReference type="Gene3D" id="3.40.50.300">
    <property type="entry name" value="P-loop containing nucleotide triphosphate hydrolases"/>
    <property type="match status" value="1"/>
</dbReference>
<dbReference type="PRINTS" id="PR01590">
    <property type="entry name" value="HTHFIS"/>
</dbReference>
<dbReference type="Gene3D" id="3.30.450.40">
    <property type="match status" value="1"/>
</dbReference>
<dbReference type="AlphaFoldDB" id="A0A1H5D2G2"/>
<sequence>MTELDNSSRPLIAQSWQRVAMSGLFPGASVDDAAIEEVDRRSRLMVAAAPVLDEMAGELEGAGFAVILADRNARLVDLRYGERDLQPKLEQVGTVEGRRFLEETTGTNSIATAFELRRGLAVRGEEHYIEALKKFSCYGQPVVNPVTRRIEGVLDITCLSEDDSPLLAPFVIRSARQIGERLLEESRQAELRIFHSFQDATVRARTSPVIAIGDDILLANTAAVQILEPADHALLRALAVEAPLDREITHDVQLSAGRLLTASVLRIPGSGAALFTFGTGPASRSTTLSPGPAAPIGSVLITGEPGTGRTTAARAAVDGAGTWFDATQVAELGSQAWTEQVRSRLAEPGCVVLEAVDLLPTSLARRTAEDLRSARARVVMTSAPVDDLPPEHAALVSHCTERIELAPLRHRRPEIPALVNKVLEELGGSAQVRFTPAALEALAGQQWAGNLRELHTAVKAASGTRSAGDITVGDLPAQWRGRMTRHLTPLEQAERDAVVKTLRDVGGNKKAAALQLGISRTTLYRVIRSYGIDTSTGSG</sequence>
<protein>
    <submittedName>
        <fullName evidence="6">Transcriptional regulator of acetoin/glycerol metabolism</fullName>
    </submittedName>
</protein>
<dbReference type="OrthoDB" id="5496274at2"/>
<evidence type="ECO:0000313" key="6">
    <source>
        <dbReference type="EMBL" id="SED73042.1"/>
    </source>
</evidence>
<dbReference type="SUPFAM" id="SSF52540">
    <property type="entry name" value="P-loop containing nucleoside triphosphate hydrolases"/>
    <property type="match status" value="1"/>
</dbReference>
<gene>
    <name evidence="6" type="ORF">SAMN04490220_5355</name>
</gene>
<dbReference type="InterPro" id="IPR029016">
    <property type="entry name" value="GAF-like_dom_sf"/>
</dbReference>
<organism evidence="6 7">
    <name type="scientific">Rhodococcus jostii</name>
    <dbReference type="NCBI Taxonomy" id="132919"/>
    <lineage>
        <taxon>Bacteria</taxon>
        <taxon>Bacillati</taxon>
        <taxon>Actinomycetota</taxon>
        <taxon>Actinomycetes</taxon>
        <taxon>Mycobacteriales</taxon>
        <taxon>Nocardiaceae</taxon>
        <taxon>Rhodococcus</taxon>
    </lineage>
</organism>
<evidence type="ECO:0000259" key="5">
    <source>
        <dbReference type="PROSITE" id="PS50045"/>
    </source>
</evidence>
<evidence type="ECO:0000256" key="4">
    <source>
        <dbReference type="ARBA" id="ARBA00023163"/>
    </source>
</evidence>
<name>A0A1H5D2G2_RHOJO</name>
<evidence type="ECO:0000256" key="2">
    <source>
        <dbReference type="ARBA" id="ARBA00022840"/>
    </source>
</evidence>
<accession>A0A1H5D2G2</accession>
<dbReference type="Pfam" id="PF25601">
    <property type="entry name" value="AAA_lid_14"/>
    <property type="match status" value="1"/>
</dbReference>
<keyword evidence="3" id="KW-0805">Transcription regulation</keyword>
<dbReference type="PANTHER" id="PTHR32071:SF122">
    <property type="entry name" value="SIGMA FACTOR"/>
    <property type="match status" value="1"/>
</dbReference>
<reference evidence="7" key="1">
    <citation type="submission" date="2016-10" db="EMBL/GenBank/DDBJ databases">
        <authorList>
            <person name="Varghese N."/>
        </authorList>
    </citation>
    <scope>NUCLEOTIDE SEQUENCE [LARGE SCALE GENOMIC DNA]</scope>
    <source>
        <strain evidence="7">DSM 44719</strain>
    </source>
</reference>
<evidence type="ECO:0000256" key="1">
    <source>
        <dbReference type="ARBA" id="ARBA00022741"/>
    </source>
</evidence>
<dbReference type="GO" id="GO:0005524">
    <property type="term" value="F:ATP binding"/>
    <property type="evidence" value="ECO:0007669"/>
    <property type="project" value="UniProtKB-KW"/>
</dbReference>
<dbReference type="PROSITE" id="PS50045">
    <property type="entry name" value="SIGMA54_INTERACT_4"/>
    <property type="match status" value="1"/>
</dbReference>
<proteinExistence type="predicted"/>
<dbReference type="InterPro" id="IPR002197">
    <property type="entry name" value="HTH_Fis"/>
</dbReference>
<feature type="domain" description="Sigma-54 factor interaction" evidence="5">
    <location>
        <begin position="403"/>
        <end position="463"/>
    </location>
</feature>
<dbReference type="SUPFAM" id="SSF46689">
    <property type="entry name" value="Homeodomain-like"/>
    <property type="match status" value="1"/>
</dbReference>
<dbReference type="Gene3D" id="1.10.8.60">
    <property type="match status" value="1"/>
</dbReference>
<dbReference type="GO" id="GO:0006355">
    <property type="term" value="P:regulation of DNA-templated transcription"/>
    <property type="evidence" value="ECO:0007669"/>
    <property type="project" value="InterPro"/>
</dbReference>
<dbReference type="RefSeq" id="WP_073367478.1">
    <property type="nucleotide sequence ID" value="NZ_FNTL01000004.1"/>
</dbReference>
<dbReference type="InterPro" id="IPR009057">
    <property type="entry name" value="Homeodomain-like_sf"/>
</dbReference>
<dbReference type="Pfam" id="PF02954">
    <property type="entry name" value="HTH_8"/>
    <property type="match status" value="1"/>
</dbReference>
<dbReference type="InterPro" id="IPR058031">
    <property type="entry name" value="AAA_lid_NorR"/>
</dbReference>
<dbReference type="InterPro" id="IPR027417">
    <property type="entry name" value="P-loop_NTPase"/>
</dbReference>
<evidence type="ECO:0000256" key="3">
    <source>
        <dbReference type="ARBA" id="ARBA00023015"/>
    </source>
</evidence>
<dbReference type="Proteomes" id="UP000183407">
    <property type="component" value="Unassembled WGS sequence"/>
</dbReference>
<dbReference type="Gene3D" id="1.10.10.60">
    <property type="entry name" value="Homeodomain-like"/>
    <property type="match status" value="1"/>
</dbReference>
<keyword evidence="2" id="KW-0067">ATP-binding</keyword>